<keyword evidence="5 6" id="KW-0946">Virion</keyword>
<comment type="function">
    <text evidence="6">Self-assembles to form an icosahedral capsid.</text>
</comment>
<dbReference type="InterPro" id="IPR004219">
    <property type="entry name" value="TTvirus_Unk"/>
</dbReference>
<evidence type="ECO:0000256" key="4">
    <source>
        <dbReference type="ARBA" id="ARBA00022561"/>
    </source>
</evidence>
<proteinExistence type="inferred from homology"/>
<feature type="non-terminal residue" evidence="7">
    <location>
        <position position="76"/>
    </location>
</feature>
<keyword evidence="3 6" id="KW-1140">T=1 icosahedral capsid protein</keyword>
<feature type="non-terminal residue" evidence="7">
    <location>
        <position position="1"/>
    </location>
</feature>
<sequence>ITKPDTTYSARQSKYLVEDLPLWSAVYGYLDFCIKSSNLTPYELLTTHRVTIRCPYTKPALYSAVQPDKGWIPYSN</sequence>
<dbReference type="EMBL" id="AF233943">
    <property type="protein sequence ID" value="AAF42943.1"/>
    <property type="molecule type" value="Genomic_DNA"/>
</dbReference>
<keyword evidence="4 6" id="KW-0167">Capsid protein</keyword>
<name>Q9IZH7_9VIRU</name>
<evidence type="ECO:0000256" key="5">
    <source>
        <dbReference type="ARBA" id="ARBA00022844"/>
    </source>
</evidence>
<evidence type="ECO:0000256" key="6">
    <source>
        <dbReference type="RuleBase" id="RU361230"/>
    </source>
</evidence>
<evidence type="ECO:0000313" key="7">
    <source>
        <dbReference type="EMBL" id="AAF42943.1"/>
    </source>
</evidence>
<evidence type="ECO:0000256" key="3">
    <source>
        <dbReference type="ARBA" id="ARBA00022431"/>
    </source>
</evidence>
<dbReference type="GO" id="GO:0039615">
    <property type="term" value="C:T=1 icosahedral viral capsid"/>
    <property type="evidence" value="ECO:0007669"/>
    <property type="project" value="UniProtKB-UniRule"/>
</dbReference>
<organism evidence="7">
    <name type="scientific">Torque teno virus</name>
    <dbReference type="NCBI Taxonomy" id="68887"/>
    <lineage>
        <taxon>Viruses</taxon>
        <taxon>Monodnaviria</taxon>
        <taxon>Shotokuvirae</taxon>
        <taxon>Commensaviricota</taxon>
        <taxon>Cardeaviricetes</taxon>
        <taxon>Sanitavirales</taxon>
        <taxon>Anelloviridae</taxon>
    </lineage>
</organism>
<dbReference type="Pfam" id="PF02956">
    <property type="entry name" value="TT_ORF1"/>
    <property type="match status" value="1"/>
</dbReference>
<evidence type="ECO:0000256" key="2">
    <source>
        <dbReference type="ARBA" id="ARBA00006131"/>
    </source>
</evidence>
<evidence type="ECO:0000256" key="1">
    <source>
        <dbReference type="ARBA" id="ARBA00004328"/>
    </source>
</evidence>
<protein>
    <recommendedName>
        <fullName evidence="6">Capsid protein</fullName>
    </recommendedName>
</protein>
<comment type="similarity">
    <text evidence="2 6">Belongs to the anelloviridae capsid protein family.</text>
</comment>
<comment type="subcellular location">
    <subcellularLocation>
        <location evidence="1 6">Virion</location>
    </subcellularLocation>
</comment>
<accession>Q9IZH7</accession>
<reference evidence="7" key="1">
    <citation type="journal article" date="2000" name="J. Gen. Virol.">
        <title>High prevalence of TT virus (TTV) in naive chimpanzees and in hepatitis C virus-infected humans: frequent mixed infections and identification of new TTV genotypes in chimpanzees.</title>
        <authorList>
            <person name="Romeo R."/>
            <person name="Hegerich P."/>
            <person name="Emerson S.U."/>
            <person name="Colombo M."/>
            <person name="Purcell R.H."/>
            <person name="Bukh J."/>
        </authorList>
    </citation>
    <scope>NUCLEOTIDE SEQUENCE</scope>
</reference>